<feature type="domain" description="Tryptophan synthase beta chain-like PALP" evidence="3">
    <location>
        <begin position="9"/>
        <end position="298"/>
    </location>
</feature>
<evidence type="ECO:0000313" key="4">
    <source>
        <dbReference type="EMBL" id="NCI49292.1"/>
    </source>
</evidence>
<dbReference type="EMBL" id="JAACJS010000006">
    <property type="protein sequence ID" value="NCI49292.1"/>
    <property type="molecule type" value="Genomic_DNA"/>
</dbReference>
<keyword evidence="5" id="KW-1185">Reference proteome</keyword>
<sequence length="310" mass="33435">MSLTVNANILQTIGNTPMVHLCKIVPPGCADVYVKLEYFNPTGSYKDRMALAIVEEAEKRGEIKAGTRIVEYTGGSTGTSLAFVCAVKGYQFKAITSDAFAKEKLQTIRLFGAELEIVPCIDGKITPDLFVRMEARVLALQEEGAYWTQQFLNEDALIGYGRLGREIVAQVNKPIDVFCGCVGTAGMLIGTGNEIKAACPNTKVIALEPASSPFLTKGEKGSHRVEGTATGRLPDLLKKYRFDSALAVEEEKGREMARRMAKEEGIFAGTSSGLNVYAAIELAKMLGPGHTVVTVASDSGMKYLAGDLYE</sequence>
<keyword evidence="2" id="KW-0663">Pyridoxal phosphate</keyword>
<evidence type="ECO:0000259" key="3">
    <source>
        <dbReference type="Pfam" id="PF00291"/>
    </source>
</evidence>
<proteinExistence type="predicted"/>
<evidence type="ECO:0000256" key="1">
    <source>
        <dbReference type="ARBA" id="ARBA00001933"/>
    </source>
</evidence>
<dbReference type="Gene3D" id="3.40.50.1100">
    <property type="match status" value="2"/>
</dbReference>
<comment type="cofactor">
    <cofactor evidence="1">
        <name>pyridoxal 5'-phosphate</name>
        <dbReference type="ChEBI" id="CHEBI:597326"/>
    </cofactor>
</comment>
<dbReference type="Proteomes" id="UP000753802">
    <property type="component" value="Unassembled WGS sequence"/>
</dbReference>
<comment type="caution">
    <text evidence="4">The sequence shown here is derived from an EMBL/GenBank/DDBJ whole genome shotgun (WGS) entry which is preliminary data.</text>
</comment>
<evidence type="ECO:0000256" key="2">
    <source>
        <dbReference type="ARBA" id="ARBA00022898"/>
    </source>
</evidence>
<name>A0ABW9ZQB9_9BACT</name>
<dbReference type="InterPro" id="IPR050214">
    <property type="entry name" value="Cys_Synth/Cystath_Beta-Synth"/>
</dbReference>
<dbReference type="RefSeq" id="WP_161817621.1">
    <property type="nucleotide sequence ID" value="NZ_JAACJS010000006.1"/>
</dbReference>
<dbReference type="CDD" id="cd01561">
    <property type="entry name" value="CBS_like"/>
    <property type="match status" value="1"/>
</dbReference>
<reference evidence="4 5" key="1">
    <citation type="submission" date="2020-01" db="EMBL/GenBank/DDBJ databases">
        <title>Genome analysis.</title>
        <authorList>
            <person name="Wu S."/>
            <person name="Wang G."/>
        </authorList>
    </citation>
    <scope>NUCLEOTIDE SEQUENCE [LARGE SCALE GENOMIC DNA]</scope>
    <source>
        <strain evidence="4 5">SYL130</strain>
    </source>
</reference>
<dbReference type="InterPro" id="IPR001926">
    <property type="entry name" value="TrpB-like_PALP"/>
</dbReference>
<evidence type="ECO:0000313" key="5">
    <source>
        <dbReference type="Proteomes" id="UP000753802"/>
    </source>
</evidence>
<dbReference type="InterPro" id="IPR036052">
    <property type="entry name" value="TrpB-like_PALP_sf"/>
</dbReference>
<dbReference type="PANTHER" id="PTHR10314">
    <property type="entry name" value="CYSTATHIONINE BETA-SYNTHASE"/>
    <property type="match status" value="1"/>
</dbReference>
<dbReference type="Pfam" id="PF00291">
    <property type="entry name" value="PALP"/>
    <property type="match status" value="1"/>
</dbReference>
<protein>
    <submittedName>
        <fullName evidence="4">Cysteine synthase family protein</fullName>
    </submittedName>
</protein>
<accession>A0ABW9ZQB9</accession>
<organism evidence="4 5">
    <name type="scientific">Sediminibacterium roseum</name>
    <dbReference type="NCBI Taxonomy" id="1978412"/>
    <lineage>
        <taxon>Bacteria</taxon>
        <taxon>Pseudomonadati</taxon>
        <taxon>Bacteroidota</taxon>
        <taxon>Chitinophagia</taxon>
        <taxon>Chitinophagales</taxon>
        <taxon>Chitinophagaceae</taxon>
        <taxon>Sediminibacterium</taxon>
    </lineage>
</organism>
<gene>
    <name evidence="4" type="ORF">GWC95_05105</name>
</gene>
<dbReference type="SUPFAM" id="SSF53686">
    <property type="entry name" value="Tryptophan synthase beta subunit-like PLP-dependent enzymes"/>
    <property type="match status" value="1"/>
</dbReference>